<dbReference type="GO" id="GO:0016811">
    <property type="term" value="F:hydrolase activity, acting on carbon-nitrogen (but not peptide) bonds, in linear amides"/>
    <property type="evidence" value="ECO:0007669"/>
    <property type="project" value="InterPro"/>
</dbReference>
<dbReference type="OrthoDB" id="187171at2759"/>
<dbReference type="Proteomes" id="UP000054567">
    <property type="component" value="Unassembled WGS sequence"/>
</dbReference>
<comment type="subcellular location">
    <subcellularLocation>
        <location evidence="1">Membrane</location>
        <topology evidence="1">Multi-pass membrane protein</topology>
    </subcellularLocation>
</comment>
<feature type="transmembrane region" description="Helical" evidence="9">
    <location>
        <begin position="148"/>
        <end position="172"/>
    </location>
</feature>
<sequence>MAIFGWTYPSPPPAGFWSPRTSTMNFCELDYIVTPYIAEFVNTMSNLAYLYLAWRGLFCSERRAGDYAILLSYMQLAGVGVGSIAFHSTLKFPAQIVDEMAMLYATATVIYAVFAFRLRPLVQLMLGLSFFTGSLVITILHIQQENSLAHRVCFALMVIVVAARCTWLLRGVGNAAIRSEMKRLALVGSVTFLAGFLLWLIDVFSCDDLRGIRQILGMPLGMLLELHSWWHILTAFGVYYYLIFVEYIRLQSGVMDRGAVVRLSRDYFLIPRLVALPEKQE</sequence>
<keyword evidence="3 9" id="KW-0812">Transmembrane</keyword>
<feature type="transmembrane region" description="Helical" evidence="9">
    <location>
        <begin position="31"/>
        <end position="52"/>
    </location>
</feature>
<evidence type="ECO:0000256" key="4">
    <source>
        <dbReference type="ARBA" id="ARBA00022801"/>
    </source>
</evidence>
<feature type="transmembrane region" description="Helical" evidence="9">
    <location>
        <begin position="121"/>
        <end position="142"/>
    </location>
</feature>
<dbReference type="GO" id="GO:0046513">
    <property type="term" value="P:ceramide biosynthetic process"/>
    <property type="evidence" value="ECO:0007669"/>
    <property type="project" value="TreeGrafter"/>
</dbReference>
<feature type="transmembrane region" description="Helical" evidence="9">
    <location>
        <begin position="228"/>
        <end position="248"/>
    </location>
</feature>
<keyword evidence="6 9" id="KW-0472">Membrane</keyword>
<keyword evidence="4" id="KW-0378">Hydrolase</keyword>
<evidence type="ECO:0000256" key="8">
    <source>
        <dbReference type="PIRSR" id="PIRSR608901-2"/>
    </source>
</evidence>
<keyword evidence="7" id="KW-0479">Metal-binding</keyword>
<keyword evidence="7" id="KW-0106">Calcium</keyword>
<evidence type="ECO:0000256" key="5">
    <source>
        <dbReference type="ARBA" id="ARBA00022989"/>
    </source>
</evidence>
<keyword evidence="5 9" id="KW-1133">Transmembrane helix</keyword>
<comment type="cofactor">
    <cofactor evidence="8">
        <name>Zn(2+)</name>
        <dbReference type="ChEBI" id="CHEBI:29105"/>
    </cofactor>
</comment>
<comment type="similarity">
    <text evidence="2">Belongs to the alkaline ceramidase family.</text>
</comment>
<feature type="binding site" evidence="7">
    <location>
        <position position="39"/>
    </location>
    <ligand>
        <name>Ca(2+)</name>
        <dbReference type="ChEBI" id="CHEBI:29108"/>
    </ligand>
</feature>
<feature type="binding site" evidence="7">
    <location>
        <position position="28"/>
    </location>
    <ligand>
        <name>Ca(2+)</name>
        <dbReference type="ChEBI" id="CHEBI:29108"/>
    </ligand>
</feature>
<dbReference type="GO" id="GO:0046514">
    <property type="term" value="P:ceramide catabolic process"/>
    <property type="evidence" value="ECO:0007669"/>
    <property type="project" value="TreeGrafter"/>
</dbReference>
<dbReference type="InterPro" id="IPR008901">
    <property type="entry name" value="ACER"/>
</dbReference>
<reference evidence="11" key="2">
    <citation type="journal article" date="2009" name="Genome Res.">
        <title>Comparative genomic analyses of the human fungal pathogens Coccidioides and their relatives.</title>
        <authorList>
            <person name="Sharpton T.J."/>
            <person name="Stajich J.E."/>
            <person name="Rounsley S.D."/>
            <person name="Gardner M.J."/>
            <person name="Wortman J.R."/>
            <person name="Jordar V.S."/>
            <person name="Maiti R."/>
            <person name="Kodira C.D."/>
            <person name="Neafsey D.E."/>
            <person name="Zeng Q."/>
            <person name="Hung C.-Y."/>
            <person name="McMahan C."/>
            <person name="Muszewska A."/>
            <person name="Grynberg M."/>
            <person name="Mandel M.A."/>
            <person name="Kellner E.M."/>
            <person name="Barker B.M."/>
            <person name="Galgiani J.N."/>
            <person name="Orbach M.J."/>
            <person name="Kirkland T.N."/>
            <person name="Cole G.T."/>
            <person name="Henn M.R."/>
            <person name="Birren B.W."/>
            <person name="Taylor J.W."/>
        </authorList>
    </citation>
    <scope>NUCLEOTIDE SEQUENCE [LARGE SCALE GENOMIC DNA]</scope>
    <source>
        <strain evidence="11">RMSCC 3488</strain>
    </source>
</reference>
<protein>
    <submittedName>
        <fullName evidence="10">Phytoceramidase</fullName>
    </submittedName>
</protein>
<evidence type="ECO:0000256" key="9">
    <source>
        <dbReference type="SAM" id="Phobius"/>
    </source>
</evidence>
<accession>A0A0J6F562</accession>
<feature type="transmembrane region" description="Helical" evidence="9">
    <location>
        <begin position="92"/>
        <end position="114"/>
    </location>
</feature>
<organism evidence="10 11">
    <name type="scientific">Coccidioides posadasii RMSCC 3488</name>
    <dbReference type="NCBI Taxonomy" id="454284"/>
    <lineage>
        <taxon>Eukaryota</taxon>
        <taxon>Fungi</taxon>
        <taxon>Dikarya</taxon>
        <taxon>Ascomycota</taxon>
        <taxon>Pezizomycotina</taxon>
        <taxon>Eurotiomycetes</taxon>
        <taxon>Eurotiomycetidae</taxon>
        <taxon>Onygenales</taxon>
        <taxon>Onygenaceae</taxon>
        <taxon>Coccidioides</taxon>
    </lineage>
</organism>
<dbReference type="VEuPathDB" id="FungiDB:CPAG_01649"/>
<feature type="transmembrane region" description="Helical" evidence="9">
    <location>
        <begin position="64"/>
        <end position="86"/>
    </location>
</feature>
<feature type="binding site" evidence="8">
    <location>
        <position position="231"/>
    </location>
    <ligand>
        <name>Zn(2+)</name>
        <dbReference type="ChEBI" id="CHEBI:29105"/>
        <note>catalytic</note>
    </ligand>
</feature>
<evidence type="ECO:0000313" key="10">
    <source>
        <dbReference type="EMBL" id="KMM65298.1"/>
    </source>
</evidence>
<evidence type="ECO:0000256" key="2">
    <source>
        <dbReference type="ARBA" id="ARBA00009780"/>
    </source>
</evidence>
<evidence type="ECO:0000256" key="1">
    <source>
        <dbReference type="ARBA" id="ARBA00004141"/>
    </source>
</evidence>
<dbReference type="PANTHER" id="PTHR46187:SF1">
    <property type="entry name" value="ALKALINE PHYTOCERAMIDASE"/>
    <property type="match status" value="1"/>
</dbReference>
<dbReference type="GO" id="GO:0005789">
    <property type="term" value="C:endoplasmic reticulum membrane"/>
    <property type="evidence" value="ECO:0007669"/>
    <property type="project" value="TreeGrafter"/>
</dbReference>
<dbReference type="GO" id="GO:0046872">
    <property type="term" value="F:metal ion binding"/>
    <property type="evidence" value="ECO:0007669"/>
    <property type="project" value="UniProtKB-KW"/>
</dbReference>
<keyword evidence="8" id="KW-0862">Zinc</keyword>
<evidence type="ECO:0000256" key="7">
    <source>
        <dbReference type="PIRSR" id="PIRSR608901-1"/>
    </source>
</evidence>
<name>A0A0J6F562_COCPO</name>
<evidence type="ECO:0000313" key="11">
    <source>
        <dbReference type="Proteomes" id="UP000054567"/>
    </source>
</evidence>
<evidence type="ECO:0000256" key="3">
    <source>
        <dbReference type="ARBA" id="ARBA00022692"/>
    </source>
</evidence>
<dbReference type="Pfam" id="PF05875">
    <property type="entry name" value="Ceramidase"/>
    <property type="match status" value="1"/>
</dbReference>
<reference evidence="10 11" key="1">
    <citation type="submission" date="2007-06" db="EMBL/GenBank/DDBJ databases">
        <title>The Genome Sequence of Coccidioides posadasii RMSCC_3488.</title>
        <authorList>
            <consortium name="Coccidioides Genome Resources Consortium"/>
            <consortium name="The Broad Institute Genome Sequencing Platform"/>
            <person name="Henn M.R."/>
            <person name="Sykes S."/>
            <person name="Young S."/>
            <person name="Jaffe D."/>
            <person name="Berlin A."/>
            <person name="Alvarez P."/>
            <person name="Butler J."/>
            <person name="Gnerre S."/>
            <person name="Grabherr M."/>
            <person name="Mauceli E."/>
            <person name="Brockman W."/>
            <person name="Kodira C."/>
            <person name="Alvarado L."/>
            <person name="Zeng Q."/>
            <person name="Crawford M."/>
            <person name="Antoine C."/>
            <person name="Devon K."/>
            <person name="Galgiani J."/>
            <person name="Orsborn K."/>
            <person name="Lewis M.L."/>
            <person name="Nusbaum C."/>
            <person name="Galagan J."/>
            <person name="Birren B."/>
        </authorList>
    </citation>
    <scope>NUCLEOTIDE SEQUENCE [LARGE SCALE GENOMIC DNA]</scope>
    <source>
        <strain evidence="10 11">RMSCC 3488</strain>
    </source>
</reference>
<reference evidence="11" key="3">
    <citation type="journal article" date="2010" name="Genome Res.">
        <title>Population genomic sequencing of Coccidioides fungi reveals recent hybridization and transposon control.</title>
        <authorList>
            <person name="Neafsey D.E."/>
            <person name="Barker B.M."/>
            <person name="Sharpton T.J."/>
            <person name="Stajich J.E."/>
            <person name="Park D.J."/>
            <person name="Whiston E."/>
            <person name="Hung C.-Y."/>
            <person name="McMahan C."/>
            <person name="White J."/>
            <person name="Sykes S."/>
            <person name="Heiman D."/>
            <person name="Young S."/>
            <person name="Zeng Q."/>
            <person name="Abouelleil A."/>
            <person name="Aftuck L."/>
            <person name="Bessette D."/>
            <person name="Brown A."/>
            <person name="FitzGerald M."/>
            <person name="Lui A."/>
            <person name="Macdonald J.P."/>
            <person name="Priest M."/>
            <person name="Orbach M.J."/>
            <person name="Galgiani J.N."/>
            <person name="Kirkland T.N."/>
            <person name="Cole G.T."/>
            <person name="Birren B.W."/>
            <person name="Henn M.R."/>
            <person name="Taylor J.W."/>
            <person name="Rounsley S.D."/>
        </authorList>
    </citation>
    <scope>NUCLEOTIDE SEQUENCE [LARGE SCALE GENOMIC DNA]</scope>
    <source>
        <strain evidence="11">RMSCC 3488</strain>
    </source>
</reference>
<dbReference type="PANTHER" id="PTHR46187">
    <property type="entry name" value="ALKALINE CERAMIDASE 3"/>
    <property type="match status" value="1"/>
</dbReference>
<proteinExistence type="inferred from homology"/>
<feature type="transmembrane region" description="Helical" evidence="9">
    <location>
        <begin position="184"/>
        <end position="201"/>
    </location>
</feature>
<feature type="binding site" evidence="8">
    <location>
        <position position="87"/>
    </location>
    <ligand>
        <name>Zn(2+)</name>
        <dbReference type="ChEBI" id="CHEBI:29105"/>
        <note>catalytic</note>
    </ligand>
</feature>
<gene>
    <name evidence="10" type="ORF">CPAG_01649</name>
</gene>
<dbReference type="EMBL" id="DS268109">
    <property type="protein sequence ID" value="KMM65298.1"/>
    <property type="molecule type" value="Genomic_DNA"/>
</dbReference>
<evidence type="ECO:0000256" key="6">
    <source>
        <dbReference type="ARBA" id="ARBA00023136"/>
    </source>
</evidence>
<feature type="binding site" evidence="8">
    <location>
        <position position="227"/>
    </location>
    <ligand>
        <name>Zn(2+)</name>
        <dbReference type="ChEBI" id="CHEBI:29105"/>
        <note>catalytic</note>
    </ligand>
</feature>
<dbReference type="AlphaFoldDB" id="A0A0J6F562"/>